<sequence>MRPRYNYSAITFLHPLVGDTSQADVKIFIVARLSTTDYHTTISPELLEAFITKSEGLFLWAETVLNHIDNTFNHAAELADIIAGASLYWTATETAAGKLEKLYEHILSKLEWGNHRFAEKYTIIMGALVTLREPLSRRGLAELYAPDGVTEDDVHQMCMRIHPLLQSYSKDDSSRPIRLLHLSVQEYLAQRAPPPFRIDYEVHNRRLVKLTLLAIRRELTPEKVPILGHSDGDWVWDVAEKEPSIPVLLRASLPEQLWYSIEYFDTHWRSLKEEADEEQTTLLCEIVVDNPRPLLEIVVSTRSMIDIALFQRKALPCGSLSLALARWRAKIYISLARCLEYAKRQADALPLLQEAVKLYAPHKDKGLDSTVELEFSTCMTWLGN</sequence>
<accession>A0A5C3KJ52</accession>
<reference evidence="1 2" key="1">
    <citation type="journal article" date="2019" name="Nat. Ecol. Evol.">
        <title>Megaphylogeny resolves global patterns of mushroom evolution.</title>
        <authorList>
            <person name="Varga T."/>
            <person name="Krizsan K."/>
            <person name="Foldi C."/>
            <person name="Dima B."/>
            <person name="Sanchez-Garcia M."/>
            <person name="Sanchez-Ramirez S."/>
            <person name="Szollosi G.J."/>
            <person name="Szarkandi J.G."/>
            <person name="Papp V."/>
            <person name="Albert L."/>
            <person name="Andreopoulos W."/>
            <person name="Angelini C."/>
            <person name="Antonin V."/>
            <person name="Barry K.W."/>
            <person name="Bougher N.L."/>
            <person name="Buchanan P."/>
            <person name="Buyck B."/>
            <person name="Bense V."/>
            <person name="Catcheside P."/>
            <person name="Chovatia M."/>
            <person name="Cooper J."/>
            <person name="Damon W."/>
            <person name="Desjardin D."/>
            <person name="Finy P."/>
            <person name="Geml J."/>
            <person name="Haridas S."/>
            <person name="Hughes K."/>
            <person name="Justo A."/>
            <person name="Karasinski D."/>
            <person name="Kautmanova I."/>
            <person name="Kiss B."/>
            <person name="Kocsube S."/>
            <person name="Kotiranta H."/>
            <person name="LaButti K.M."/>
            <person name="Lechner B.E."/>
            <person name="Liimatainen K."/>
            <person name="Lipzen A."/>
            <person name="Lukacs Z."/>
            <person name="Mihaltcheva S."/>
            <person name="Morgado L.N."/>
            <person name="Niskanen T."/>
            <person name="Noordeloos M.E."/>
            <person name="Ohm R.A."/>
            <person name="Ortiz-Santana B."/>
            <person name="Ovrebo C."/>
            <person name="Racz N."/>
            <person name="Riley R."/>
            <person name="Savchenko A."/>
            <person name="Shiryaev A."/>
            <person name="Soop K."/>
            <person name="Spirin V."/>
            <person name="Szebenyi C."/>
            <person name="Tomsovsky M."/>
            <person name="Tulloss R.E."/>
            <person name="Uehling J."/>
            <person name="Grigoriev I.V."/>
            <person name="Vagvolgyi C."/>
            <person name="Papp T."/>
            <person name="Martin F.M."/>
            <person name="Miettinen O."/>
            <person name="Hibbett D.S."/>
            <person name="Nagy L.G."/>
        </authorList>
    </citation>
    <scope>NUCLEOTIDE SEQUENCE [LARGE SCALE GENOMIC DNA]</scope>
    <source>
        <strain evidence="1 2">CBS 121175</strain>
    </source>
</reference>
<keyword evidence="2" id="KW-1185">Reference proteome</keyword>
<protein>
    <submittedName>
        <fullName evidence="1">Uncharacterized protein</fullName>
    </submittedName>
</protein>
<dbReference type="STRING" id="230819.A0A5C3KJ52"/>
<evidence type="ECO:0000313" key="1">
    <source>
        <dbReference type="EMBL" id="TFK20092.1"/>
    </source>
</evidence>
<organism evidence="1 2">
    <name type="scientific">Coprinopsis marcescibilis</name>
    <name type="common">Agaric fungus</name>
    <name type="synonym">Psathyrella marcescibilis</name>
    <dbReference type="NCBI Taxonomy" id="230819"/>
    <lineage>
        <taxon>Eukaryota</taxon>
        <taxon>Fungi</taxon>
        <taxon>Dikarya</taxon>
        <taxon>Basidiomycota</taxon>
        <taxon>Agaricomycotina</taxon>
        <taxon>Agaricomycetes</taxon>
        <taxon>Agaricomycetidae</taxon>
        <taxon>Agaricales</taxon>
        <taxon>Agaricineae</taxon>
        <taxon>Psathyrellaceae</taxon>
        <taxon>Coprinopsis</taxon>
    </lineage>
</organism>
<dbReference type="Proteomes" id="UP000307440">
    <property type="component" value="Unassembled WGS sequence"/>
</dbReference>
<gene>
    <name evidence="1" type="ORF">FA15DRAFT_708384</name>
</gene>
<dbReference type="EMBL" id="ML210312">
    <property type="protein sequence ID" value="TFK20092.1"/>
    <property type="molecule type" value="Genomic_DNA"/>
</dbReference>
<dbReference type="OrthoDB" id="3038309at2759"/>
<name>A0A5C3KJ52_COPMA</name>
<dbReference type="AlphaFoldDB" id="A0A5C3KJ52"/>
<evidence type="ECO:0000313" key="2">
    <source>
        <dbReference type="Proteomes" id="UP000307440"/>
    </source>
</evidence>
<dbReference type="PANTHER" id="PTHR10039:SF14">
    <property type="entry name" value="NACHT DOMAIN-CONTAINING PROTEIN"/>
    <property type="match status" value="1"/>
</dbReference>
<dbReference type="PANTHER" id="PTHR10039">
    <property type="entry name" value="AMELOGENIN"/>
    <property type="match status" value="1"/>
</dbReference>
<proteinExistence type="predicted"/>